<reference evidence="3 4" key="1">
    <citation type="journal article" date="2019" name="Nat. Med.">
        <title>A library of human gut bacterial isolates paired with longitudinal multiomics data enables mechanistic microbiome research.</title>
        <authorList>
            <person name="Poyet M."/>
            <person name="Groussin M."/>
            <person name="Gibbons S.M."/>
            <person name="Avila-Pacheco J."/>
            <person name="Jiang X."/>
            <person name="Kearney S.M."/>
            <person name="Perrotta A.R."/>
            <person name="Berdy B."/>
            <person name="Zhao S."/>
            <person name="Lieberman T.D."/>
            <person name="Swanson P.K."/>
            <person name="Smith M."/>
            <person name="Roesemann S."/>
            <person name="Alexander J.E."/>
            <person name="Rich S.A."/>
            <person name="Livny J."/>
            <person name="Vlamakis H."/>
            <person name="Clish C."/>
            <person name="Bullock K."/>
            <person name="Deik A."/>
            <person name="Scott J."/>
            <person name="Pierce K.A."/>
            <person name="Xavier R.J."/>
            <person name="Alm E.J."/>
        </authorList>
    </citation>
    <scope>NUCLEOTIDE SEQUENCE [LARGE SCALE GENOMIC DNA]</scope>
    <source>
        <strain evidence="1 3">BIOML-A163</strain>
        <strain evidence="2 4">BIOML-A2</strain>
    </source>
</reference>
<proteinExistence type="predicted"/>
<evidence type="ECO:0000313" key="4">
    <source>
        <dbReference type="Proteomes" id="UP000375690"/>
    </source>
</evidence>
<comment type="caution">
    <text evidence="1">The sequence shown here is derived from an EMBL/GenBank/DDBJ whole genome shotgun (WGS) entry which is preliminary data.</text>
</comment>
<dbReference type="Proteomes" id="UP000375690">
    <property type="component" value="Unassembled WGS sequence"/>
</dbReference>
<gene>
    <name evidence="2" type="ORF">F3B53_24700</name>
    <name evidence="1" type="ORF">F3D71_19330</name>
</gene>
<evidence type="ECO:0000313" key="3">
    <source>
        <dbReference type="Proteomes" id="UP000323717"/>
    </source>
</evidence>
<dbReference type="EMBL" id="VWFC01000051">
    <property type="protein sequence ID" value="KAB1319219.1"/>
    <property type="molecule type" value="Genomic_DNA"/>
</dbReference>
<organism evidence="1 3">
    <name type="scientific">Bacteroides ovatus</name>
    <dbReference type="NCBI Taxonomy" id="28116"/>
    <lineage>
        <taxon>Bacteria</taxon>
        <taxon>Pseudomonadati</taxon>
        <taxon>Bacteroidota</taxon>
        <taxon>Bacteroidia</taxon>
        <taxon>Bacteroidales</taxon>
        <taxon>Bacteroidaceae</taxon>
        <taxon>Bacteroides</taxon>
    </lineage>
</organism>
<dbReference type="RefSeq" id="WP_149968488.1">
    <property type="nucleotide sequence ID" value="NZ_CP113514.1"/>
</dbReference>
<accession>A0A5M5BYT1</accession>
<evidence type="ECO:0000313" key="1">
    <source>
        <dbReference type="EMBL" id="KAA3945184.1"/>
    </source>
</evidence>
<sequence length="243" mass="28266">MSALINVASNLYMPSSDTFGLYNKEIVHKLLVNVQYDFSISLQKAVDMSIMYMIDYRPGNPQCCKIPNGYLIFLSSKEDEWWRWVYQFSHEYCHSLINGASSDDISGLIWFEETMCDLSSIYQLRNLIVLCDKSANPLLRAHKIVANQCLAANFGKPQYNCQEYLLSVADRLAESEYHREIYSNLSATMFPLFVENPHLWKIILHFGDMRQWNCLKDLFIHLHQTADDSYSDSLKQLENLLFS</sequence>
<name>A0A5M5BYT1_BACOV</name>
<evidence type="ECO:0000313" key="2">
    <source>
        <dbReference type="EMBL" id="KAB1319219.1"/>
    </source>
</evidence>
<dbReference type="EMBL" id="VWLE01000330">
    <property type="protein sequence ID" value="KAA3945184.1"/>
    <property type="molecule type" value="Genomic_DNA"/>
</dbReference>
<dbReference type="AlphaFoldDB" id="A0A5M5BYT1"/>
<protein>
    <submittedName>
        <fullName evidence="1">Uncharacterized protein</fullName>
    </submittedName>
</protein>
<dbReference type="Proteomes" id="UP000323717">
    <property type="component" value="Unassembled WGS sequence"/>
</dbReference>